<sequence length="402" mass="46134">MAKGRAKIIWVHPHFLYWMGGTKYIYEVIKRLKKDFEITVIVENAIPLAFDNYKKIGVKLVSLNKLSSTSPFYWLTLPFHIIKNRDSLLRILIKLGNQNSLLVSSMFPMNVAVSLLGKKHLQYCFEPFAFFHDPEFIKNFPPLKRYLVELASFLWSWLDVWATKKADKVVTLNNTTAKYIKRVYGITPDISFAGIDAKHFRPFVGKNLKEKYKNKQIIVHSTDYTPVKGTDRMIRIFAKTKKIVPDAHLLITSTIKNPEEESGLKSLAERLGVEDSVEFLGFVDYEILPQIYSLARVIVQCSYSERSGTTSMALPVKEAMACGTLAIRFPVKNEDVEDGITGFLVDPRNTEKMVKKSVEVLKMNEKRYNISSAKARSYIVNKYRWENTSNIIKANINALLKN</sequence>
<dbReference type="Gene3D" id="3.40.50.2000">
    <property type="entry name" value="Glycogen Phosphorylase B"/>
    <property type="match status" value="2"/>
</dbReference>
<proteinExistence type="predicted"/>
<dbReference type="PANTHER" id="PTHR46401">
    <property type="entry name" value="GLYCOSYLTRANSFERASE WBBK-RELATED"/>
    <property type="match status" value="1"/>
</dbReference>
<dbReference type="GO" id="GO:0009103">
    <property type="term" value="P:lipopolysaccharide biosynthetic process"/>
    <property type="evidence" value="ECO:0007669"/>
    <property type="project" value="TreeGrafter"/>
</dbReference>
<accession>A0A7C4XU02</accession>
<comment type="caution">
    <text evidence="3">The sequence shown here is derived from an EMBL/GenBank/DDBJ whole genome shotgun (WGS) entry which is preliminary data.</text>
</comment>
<organism evidence="3">
    <name type="scientific">candidate division WWE3 bacterium</name>
    <dbReference type="NCBI Taxonomy" id="2053526"/>
    <lineage>
        <taxon>Bacteria</taxon>
        <taxon>Katanobacteria</taxon>
    </lineage>
</organism>
<dbReference type="PANTHER" id="PTHR46401:SF2">
    <property type="entry name" value="GLYCOSYLTRANSFERASE WBBK-RELATED"/>
    <property type="match status" value="1"/>
</dbReference>
<dbReference type="EMBL" id="DSRT01000142">
    <property type="protein sequence ID" value="HGW29800.1"/>
    <property type="molecule type" value="Genomic_DNA"/>
</dbReference>
<dbReference type="AlphaFoldDB" id="A0A7C4XU02"/>
<evidence type="ECO:0000256" key="1">
    <source>
        <dbReference type="ARBA" id="ARBA00022679"/>
    </source>
</evidence>
<keyword evidence="1 3" id="KW-0808">Transferase</keyword>
<dbReference type="Pfam" id="PF00534">
    <property type="entry name" value="Glycos_transf_1"/>
    <property type="match status" value="1"/>
</dbReference>
<dbReference type="InterPro" id="IPR001296">
    <property type="entry name" value="Glyco_trans_1"/>
</dbReference>
<dbReference type="CDD" id="cd03801">
    <property type="entry name" value="GT4_PimA-like"/>
    <property type="match status" value="1"/>
</dbReference>
<dbReference type="GO" id="GO:0016757">
    <property type="term" value="F:glycosyltransferase activity"/>
    <property type="evidence" value="ECO:0007669"/>
    <property type="project" value="InterPro"/>
</dbReference>
<feature type="domain" description="Glycosyl transferase family 1" evidence="2">
    <location>
        <begin position="210"/>
        <end position="373"/>
    </location>
</feature>
<name>A0A7C4XU02_UNCKA</name>
<gene>
    <name evidence="3" type="ORF">ENR63_02670</name>
</gene>
<reference evidence="3" key="1">
    <citation type="journal article" date="2020" name="mSystems">
        <title>Genome- and Community-Level Interaction Insights into Carbon Utilization and Element Cycling Functions of Hydrothermarchaeota in Hydrothermal Sediment.</title>
        <authorList>
            <person name="Zhou Z."/>
            <person name="Liu Y."/>
            <person name="Xu W."/>
            <person name="Pan J."/>
            <person name="Luo Z.H."/>
            <person name="Li M."/>
        </authorList>
    </citation>
    <scope>NUCLEOTIDE SEQUENCE [LARGE SCALE GENOMIC DNA]</scope>
    <source>
        <strain evidence="3">SpSt-417</strain>
    </source>
</reference>
<dbReference type="SUPFAM" id="SSF53756">
    <property type="entry name" value="UDP-Glycosyltransferase/glycogen phosphorylase"/>
    <property type="match status" value="1"/>
</dbReference>
<protein>
    <submittedName>
        <fullName evidence="3">Glycosyltransferase</fullName>
    </submittedName>
</protein>
<evidence type="ECO:0000313" key="3">
    <source>
        <dbReference type="EMBL" id="HGW29800.1"/>
    </source>
</evidence>
<evidence type="ECO:0000259" key="2">
    <source>
        <dbReference type="Pfam" id="PF00534"/>
    </source>
</evidence>